<dbReference type="InterPro" id="IPR057246">
    <property type="entry name" value="CARBOXYPEPT_ZN_1"/>
</dbReference>
<gene>
    <name evidence="16" type="primary">LOC113208033</name>
</gene>
<keyword evidence="3 16" id="KW-0121">Carboxypeptidase</keyword>
<dbReference type="GO" id="GO:0008270">
    <property type="term" value="F:zinc ion binding"/>
    <property type="evidence" value="ECO:0007669"/>
    <property type="project" value="InterPro"/>
</dbReference>
<evidence type="ECO:0000313" key="15">
    <source>
        <dbReference type="Proteomes" id="UP000504606"/>
    </source>
</evidence>
<evidence type="ECO:0000256" key="7">
    <source>
        <dbReference type="ARBA" id="ARBA00022801"/>
    </source>
</evidence>
<dbReference type="GeneID" id="113208033"/>
<dbReference type="Pfam" id="PF02244">
    <property type="entry name" value="Propep_M14"/>
    <property type="match status" value="1"/>
</dbReference>
<dbReference type="Gene3D" id="3.30.70.340">
    <property type="entry name" value="Metallocarboxypeptidase-like"/>
    <property type="match status" value="1"/>
</dbReference>
<dbReference type="GO" id="GO:0006508">
    <property type="term" value="P:proteolysis"/>
    <property type="evidence" value="ECO:0007669"/>
    <property type="project" value="UniProtKB-KW"/>
</dbReference>
<dbReference type="SUPFAM" id="SSF53187">
    <property type="entry name" value="Zn-dependent exopeptidases"/>
    <property type="match status" value="1"/>
</dbReference>
<reference evidence="16" key="1">
    <citation type="submission" date="2025-08" db="UniProtKB">
        <authorList>
            <consortium name="RefSeq"/>
        </authorList>
    </citation>
    <scope>IDENTIFICATION</scope>
    <source>
        <tissue evidence="16">Whole organism</tissue>
    </source>
</reference>
<dbReference type="Pfam" id="PF00246">
    <property type="entry name" value="Peptidase_M14"/>
    <property type="match status" value="1"/>
</dbReference>
<dbReference type="PROSITE" id="PS00132">
    <property type="entry name" value="CARBOXYPEPT_ZN_1"/>
    <property type="match status" value="1"/>
</dbReference>
<protein>
    <submittedName>
        <fullName evidence="16">Carboxypeptidase B isoform X1</fullName>
    </submittedName>
</protein>
<keyword evidence="6 13" id="KW-0732">Signal</keyword>
<feature type="domain" description="Peptidase M14" evidence="14">
    <location>
        <begin position="175"/>
        <end position="467"/>
    </location>
</feature>
<evidence type="ECO:0000256" key="2">
    <source>
        <dbReference type="ARBA" id="ARBA00005988"/>
    </source>
</evidence>
<dbReference type="GO" id="GO:0005615">
    <property type="term" value="C:extracellular space"/>
    <property type="evidence" value="ECO:0007669"/>
    <property type="project" value="TreeGrafter"/>
</dbReference>
<dbReference type="PANTHER" id="PTHR11705">
    <property type="entry name" value="PROTEASE FAMILY M14 CARBOXYPEPTIDASE A,B"/>
    <property type="match status" value="1"/>
</dbReference>
<evidence type="ECO:0000256" key="3">
    <source>
        <dbReference type="ARBA" id="ARBA00022645"/>
    </source>
</evidence>
<sequence length="488" mass="55268">MAPCSALHAGALLGLAGHLLMHLLLLLSSGARAQEVSARSYTNYTVLRVTPTTDEQVRTLRGLEDRGVQWWTPPRRNFPCDAMISPDKRNEVVGVFTSLQLQPTVLHQDLQDSIEAENEADRRVRRSTPNTRTWTPFPTLPRRAVPRYQARVDKELQPLLTSRFAPGDAYINNQRYLDFEEITTYIKELAANHPNKVRLHNIGFTHQKRNMTVVQLSNCFECKYKAVWVDAGIHAREWIAPATALFALSQLAENETSTAEMREHQDWFILPVANPDGYEFTHKKDRMWRKTRSNTSVPGCYGADPNRNFDFHWNEIGASSNPCSETYAGRKAFSEIEALNIRNFLYANKERFKLYISYHAYGNFLLYPWGYTADNPDDWKLLRSVAEKVNAAMVQAGSQEYTIGSSTQVLYPAAGGSDDWAKGVAGIPLSYTIELPGFDFGFQLPPSYIDQVARQSFEGLRVFAAEAKKVTRGRSRSPTSRPSQRSFG</sequence>
<evidence type="ECO:0000256" key="5">
    <source>
        <dbReference type="ARBA" id="ARBA00022723"/>
    </source>
</evidence>
<evidence type="ECO:0000256" key="11">
    <source>
        <dbReference type="PROSITE-ProRule" id="PRU01379"/>
    </source>
</evidence>
<evidence type="ECO:0000256" key="12">
    <source>
        <dbReference type="SAM" id="MobiDB-lite"/>
    </source>
</evidence>
<comment type="cofactor">
    <cofactor evidence="1">
        <name>Zn(2+)</name>
        <dbReference type="ChEBI" id="CHEBI:29105"/>
    </cofactor>
</comment>
<keyword evidence="9" id="KW-0482">Metalloprotease</keyword>
<dbReference type="OrthoDB" id="3626597at2759"/>
<feature type="compositionally biased region" description="Polar residues" evidence="12">
    <location>
        <begin position="127"/>
        <end position="136"/>
    </location>
</feature>
<evidence type="ECO:0000256" key="10">
    <source>
        <dbReference type="ARBA" id="ARBA00023157"/>
    </source>
</evidence>
<dbReference type="InterPro" id="IPR003146">
    <property type="entry name" value="M14A_act_pep"/>
</dbReference>
<dbReference type="RefSeq" id="XP_052122146.1">
    <property type="nucleotide sequence ID" value="XM_052266186.1"/>
</dbReference>
<dbReference type="CDD" id="cd03860">
    <property type="entry name" value="M14_CP_A-B_like"/>
    <property type="match status" value="1"/>
</dbReference>
<keyword evidence="7" id="KW-0378">Hydrolase</keyword>
<dbReference type="KEGG" id="foc:113208033"/>
<dbReference type="Gene3D" id="3.40.630.10">
    <property type="entry name" value="Zn peptidases"/>
    <property type="match status" value="1"/>
</dbReference>
<dbReference type="InterPro" id="IPR000834">
    <property type="entry name" value="Peptidase_M14"/>
</dbReference>
<name>A0A9C6WUZ0_FRAOC</name>
<evidence type="ECO:0000256" key="9">
    <source>
        <dbReference type="ARBA" id="ARBA00023049"/>
    </source>
</evidence>
<dbReference type="InterPro" id="IPR036990">
    <property type="entry name" value="M14A-like_propep"/>
</dbReference>
<dbReference type="Proteomes" id="UP000504606">
    <property type="component" value="Unplaced"/>
</dbReference>
<evidence type="ECO:0000256" key="13">
    <source>
        <dbReference type="SAM" id="SignalP"/>
    </source>
</evidence>
<dbReference type="AlphaFoldDB" id="A0A9C6WUZ0"/>
<dbReference type="FunFam" id="3.40.630.10:FF:000001">
    <property type="entry name" value="Carboxypeptidase B"/>
    <property type="match status" value="1"/>
</dbReference>
<evidence type="ECO:0000256" key="6">
    <source>
        <dbReference type="ARBA" id="ARBA00022729"/>
    </source>
</evidence>
<organism evidence="15 16">
    <name type="scientific">Frankliniella occidentalis</name>
    <name type="common">Western flower thrips</name>
    <name type="synonym">Euthrips occidentalis</name>
    <dbReference type="NCBI Taxonomy" id="133901"/>
    <lineage>
        <taxon>Eukaryota</taxon>
        <taxon>Metazoa</taxon>
        <taxon>Ecdysozoa</taxon>
        <taxon>Arthropoda</taxon>
        <taxon>Hexapoda</taxon>
        <taxon>Insecta</taxon>
        <taxon>Pterygota</taxon>
        <taxon>Neoptera</taxon>
        <taxon>Paraneoptera</taxon>
        <taxon>Thysanoptera</taxon>
        <taxon>Terebrantia</taxon>
        <taxon>Thripoidea</taxon>
        <taxon>Thripidae</taxon>
        <taxon>Frankliniella</taxon>
    </lineage>
</organism>
<keyword evidence="8" id="KW-0862">Zinc</keyword>
<feature type="active site" description="Proton donor/acceptor" evidence="11">
    <location>
        <position position="434"/>
    </location>
</feature>
<evidence type="ECO:0000313" key="16">
    <source>
        <dbReference type="RefSeq" id="XP_052122146.1"/>
    </source>
</evidence>
<evidence type="ECO:0000256" key="8">
    <source>
        <dbReference type="ARBA" id="ARBA00022833"/>
    </source>
</evidence>
<evidence type="ECO:0000256" key="4">
    <source>
        <dbReference type="ARBA" id="ARBA00022670"/>
    </source>
</evidence>
<dbReference type="SUPFAM" id="SSF54897">
    <property type="entry name" value="Protease propeptides/inhibitors"/>
    <property type="match status" value="1"/>
</dbReference>
<feature type="chain" id="PRO_5039039466" evidence="13">
    <location>
        <begin position="34"/>
        <end position="488"/>
    </location>
</feature>
<keyword evidence="10" id="KW-1015">Disulfide bond</keyword>
<accession>A0A9C6WUZ0</accession>
<dbReference type="PROSITE" id="PS52035">
    <property type="entry name" value="PEPTIDASE_M14"/>
    <property type="match status" value="1"/>
</dbReference>
<feature type="signal peptide" evidence="13">
    <location>
        <begin position="1"/>
        <end position="33"/>
    </location>
</feature>
<proteinExistence type="inferred from homology"/>
<dbReference type="PANTHER" id="PTHR11705:SF140">
    <property type="entry name" value="FI02848P-RELATED"/>
    <property type="match status" value="1"/>
</dbReference>
<evidence type="ECO:0000256" key="1">
    <source>
        <dbReference type="ARBA" id="ARBA00001947"/>
    </source>
</evidence>
<dbReference type="GO" id="GO:0004181">
    <property type="term" value="F:metallocarboxypeptidase activity"/>
    <property type="evidence" value="ECO:0007669"/>
    <property type="project" value="InterPro"/>
</dbReference>
<keyword evidence="15" id="KW-1185">Reference proteome</keyword>
<dbReference type="SMART" id="SM00631">
    <property type="entry name" value="Zn_pept"/>
    <property type="match status" value="1"/>
</dbReference>
<evidence type="ECO:0000259" key="14">
    <source>
        <dbReference type="PROSITE" id="PS52035"/>
    </source>
</evidence>
<dbReference type="PRINTS" id="PR00765">
    <property type="entry name" value="CRBOXYPTASEA"/>
</dbReference>
<feature type="region of interest" description="Disordered" evidence="12">
    <location>
        <begin position="117"/>
        <end position="139"/>
    </location>
</feature>
<keyword evidence="5" id="KW-0479">Metal-binding</keyword>
<comment type="similarity">
    <text evidence="2 11">Belongs to the peptidase M14 family.</text>
</comment>
<keyword evidence="4" id="KW-0645">Protease</keyword>